<dbReference type="Pfam" id="PF01151">
    <property type="entry name" value="ELO"/>
    <property type="match status" value="1"/>
</dbReference>
<proteinExistence type="inferred from homology"/>
<feature type="transmembrane region" description="Helical" evidence="10">
    <location>
        <begin position="128"/>
        <end position="147"/>
    </location>
</feature>
<keyword evidence="7 10" id="KW-0443">Lipid metabolism</keyword>
<keyword evidence="4 10" id="KW-0812">Transmembrane</keyword>
<comment type="caution">
    <text evidence="11">The sequence shown here is derived from an EMBL/GenBank/DDBJ whole genome shotgun (WGS) entry which is preliminary data.</text>
</comment>
<evidence type="ECO:0000256" key="4">
    <source>
        <dbReference type="ARBA" id="ARBA00022692"/>
    </source>
</evidence>
<gene>
    <name evidence="11" type="ORF">Zmor_025991</name>
</gene>
<evidence type="ECO:0000256" key="3">
    <source>
        <dbReference type="ARBA" id="ARBA00022679"/>
    </source>
</evidence>
<feature type="transmembrane region" description="Helical" evidence="10">
    <location>
        <begin position="105"/>
        <end position="121"/>
    </location>
</feature>
<dbReference type="GO" id="GO:0034625">
    <property type="term" value="P:fatty acid elongation, monounsaturated fatty acid"/>
    <property type="evidence" value="ECO:0007669"/>
    <property type="project" value="TreeGrafter"/>
</dbReference>
<dbReference type="GO" id="GO:0005789">
    <property type="term" value="C:endoplasmic reticulum membrane"/>
    <property type="evidence" value="ECO:0007669"/>
    <property type="project" value="TreeGrafter"/>
</dbReference>
<comment type="catalytic activity">
    <reaction evidence="10">
        <text>a very-long-chain acyl-CoA + malonyl-CoA + H(+) = a very-long-chain 3-oxoacyl-CoA + CO2 + CoA</text>
        <dbReference type="Rhea" id="RHEA:32727"/>
        <dbReference type="ChEBI" id="CHEBI:15378"/>
        <dbReference type="ChEBI" id="CHEBI:16526"/>
        <dbReference type="ChEBI" id="CHEBI:57287"/>
        <dbReference type="ChEBI" id="CHEBI:57384"/>
        <dbReference type="ChEBI" id="CHEBI:90725"/>
        <dbReference type="ChEBI" id="CHEBI:90736"/>
        <dbReference type="EC" id="2.3.1.199"/>
    </reaction>
</comment>
<feature type="transmembrane region" description="Helical" evidence="10">
    <location>
        <begin position="159"/>
        <end position="177"/>
    </location>
</feature>
<reference evidence="11" key="1">
    <citation type="journal article" date="2023" name="G3 (Bethesda)">
        <title>Whole genome assemblies of Zophobas morio and Tenebrio molitor.</title>
        <authorList>
            <person name="Kaur S."/>
            <person name="Stinson S.A."/>
            <person name="diCenzo G.C."/>
        </authorList>
    </citation>
    <scope>NUCLEOTIDE SEQUENCE</scope>
    <source>
        <strain evidence="11">QUZm001</strain>
    </source>
</reference>
<dbReference type="EC" id="2.3.1.199" evidence="10"/>
<accession>A0AA38M4R1</accession>
<dbReference type="GO" id="GO:0030148">
    <property type="term" value="P:sphingolipid biosynthetic process"/>
    <property type="evidence" value="ECO:0007669"/>
    <property type="project" value="TreeGrafter"/>
</dbReference>
<dbReference type="PANTHER" id="PTHR11157:SF21">
    <property type="entry name" value="ELONGATION OF VERY LONG CHAIN FATTY ACIDS PROTEIN"/>
    <property type="match status" value="1"/>
</dbReference>
<feature type="transmembrane region" description="Helical" evidence="10">
    <location>
        <begin position="15"/>
        <end position="34"/>
    </location>
</feature>
<evidence type="ECO:0000256" key="9">
    <source>
        <dbReference type="ARBA" id="ARBA00023160"/>
    </source>
</evidence>
<dbReference type="InterPro" id="IPR030457">
    <property type="entry name" value="ELO_CS"/>
</dbReference>
<protein>
    <recommendedName>
        <fullName evidence="10">Elongation of very long chain fatty acids protein</fullName>
        <ecNumber evidence="10">2.3.1.199</ecNumber>
    </recommendedName>
    <alternativeName>
        <fullName evidence="10">Very-long-chain 3-oxoacyl-CoA synthase</fullName>
    </alternativeName>
</protein>
<evidence type="ECO:0000256" key="1">
    <source>
        <dbReference type="ARBA" id="ARBA00004141"/>
    </source>
</evidence>
<dbReference type="InterPro" id="IPR002076">
    <property type="entry name" value="ELO_fam"/>
</dbReference>
<dbReference type="EMBL" id="JALNTZ010000008">
    <property type="protein sequence ID" value="KAJ3643268.1"/>
    <property type="molecule type" value="Genomic_DNA"/>
</dbReference>
<feature type="transmembrane region" description="Helical" evidence="10">
    <location>
        <begin position="189"/>
        <end position="207"/>
    </location>
</feature>
<dbReference type="GO" id="GO:0019367">
    <property type="term" value="P:fatty acid elongation, saturated fatty acid"/>
    <property type="evidence" value="ECO:0007669"/>
    <property type="project" value="TreeGrafter"/>
</dbReference>
<keyword evidence="12" id="KW-1185">Reference proteome</keyword>
<evidence type="ECO:0000313" key="12">
    <source>
        <dbReference type="Proteomes" id="UP001168821"/>
    </source>
</evidence>
<dbReference type="GO" id="GO:0042761">
    <property type="term" value="P:very long-chain fatty acid biosynthetic process"/>
    <property type="evidence" value="ECO:0007669"/>
    <property type="project" value="TreeGrafter"/>
</dbReference>
<keyword evidence="8 10" id="KW-0472">Membrane</keyword>
<sequence>MTTLGEMKDKTVDDFFLTHSLFQPFGLVALYLVFVTKLGPTLMKNREPMKLNHVIFVYNLIQIFSNGYLAVMFWLNLKNVSLLCTNSDSPTSVESMSLLTVQHRYVLLKLVDLVETIVFVLRKKNNQVSFLHVFHHGGLVLVSWISLNYAPGGPHVLSGYINCCVHVVMYLYYLLSTWMERKQLWWKKYITILQVGGNCMLLVNYVVHLLNPYCSFPKWNSLMLVLYILVVLYLFAKFYKESYVKKQVKLQ</sequence>
<comment type="subcellular location">
    <subcellularLocation>
        <location evidence="1">Membrane</location>
        <topology evidence="1">Multi-pass membrane protein</topology>
    </subcellularLocation>
</comment>
<evidence type="ECO:0000256" key="7">
    <source>
        <dbReference type="ARBA" id="ARBA00023098"/>
    </source>
</evidence>
<feature type="transmembrane region" description="Helical" evidence="10">
    <location>
        <begin position="219"/>
        <end position="239"/>
    </location>
</feature>
<evidence type="ECO:0000256" key="10">
    <source>
        <dbReference type="RuleBase" id="RU361115"/>
    </source>
</evidence>
<comment type="similarity">
    <text evidence="10">Belongs to the ELO family.</text>
</comment>
<name>A0AA38M4R1_9CUCU</name>
<dbReference type="GO" id="GO:0034626">
    <property type="term" value="P:fatty acid elongation, polyunsaturated fatty acid"/>
    <property type="evidence" value="ECO:0007669"/>
    <property type="project" value="TreeGrafter"/>
</dbReference>
<evidence type="ECO:0000256" key="2">
    <source>
        <dbReference type="ARBA" id="ARBA00022516"/>
    </source>
</evidence>
<dbReference type="AlphaFoldDB" id="A0AA38M4R1"/>
<feature type="transmembrane region" description="Helical" evidence="10">
    <location>
        <begin position="55"/>
        <end position="75"/>
    </location>
</feature>
<keyword evidence="3 10" id="KW-0808">Transferase</keyword>
<dbReference type="PROSITE" id="PS01188">
    <property type="entry name" value="ELO"/>
    <property type="match status" value="1"/>
</dbReference>
<keyword evidence="9 10" id="KW-0275">Fatty acid biosynthesis</keyword>
<dbReference type="Proteomes" id="UP001168821">
    <property type="component" value="Unassembled WGS sequence"/>
</dbReference>
<evidence type="ECO:0000256" key="5">
    <source>
        <dbReference type="ARBA" id="ARBA00022832"/>
    </source>
</evidence>
<evidence type="ECO:0000313" key="11">
    <source>
        <dbReference type="EMBL" id="KAJ3643268.1"/>
    </source>
</evidence>
<dbReference type="GO" id="GO:0009922">
    <property type="term" value="F:fatty acid elongase activity"/>
    <property type="evidence" value="ECO:0007669"/>
    <property type="project" value="UniProtKB-EC"/>
</dbReference>
<keyword evidence="6 10" id="KW-1133">Transmembrane helix</keyword>
<keyword evidence="5 10" id="KW-0276">Fatty acid metabolism</keyword>
<dbReference type="PANTHER" id="PTHR11157">
    <property type="entry name" value="FATTY ACID ACYL TRANSFERASE-RELATED"/>
    <property type="match status" value="1"/>
</dbReference>
<organism evidence="11 12">
    <name type="scientific">Zophobas morio</name>
    <dbReference type="NCBI Taxonomy" id="2755281"/>
    <lineage>
        <taxon>Eukaryota</taxon>
        <taxon>Metazoa</taxon>
        <taxon>Ecdysozoa</taxon>
        <taxon>Arthropoda</taxon>
        <taxon>Hexapoda</taxon>
        <taxon>Insecta</taxon>
        <taxon>Pterygota</taxon>
        <taxon>Neoptera</taxon>
        <taxon>Endopterygota</taxon>
        <taxon>Coleoptera</taxon>
        <taxon>Polyphaga</taxon>
        <taxon>Cucujiformia</taxon>
        <taxon>Tenebrionidae</taxon>
        <taxon>Zophobas</taxon>
    </lineage>
</organism>
<keyword evidence="2 10" id="KW-0444">Lipid biosynthesis</keyword>
<evidence type="ECO:0000256" key="6">
    <source>
        <dbReference type="ARBA" id="ARBA00022989"/>
    </source>
</evidence>
<evidence type="ECO:0000256" key="8">
    <source>
        <dbReference type="ARBA" id="ARBA00023136"/>
    </source>
</evidence>